<organism evidence="7 8">
    <name type="scientific">Cyanobium gracile UHCC 0281</name>
    <dbReference type="NCBI Taxonomy" id="3110309"/>
    <lineage>
        <taxon>Bacteria</taxon>
        <taxon>Bacillati</taxon>
        <taxon>Cyanobacteriota</taxon>
        <taxon>Cyanophyceae</taxon>
        <taxon>Synechococcales</taxon>
        <taxon>Prochlorococcaceae</taxon>
        <taxon>Cyanobium</taxon>
    </lineage>
</organism>
<dbReference type="PANTHER" id="PTHR19375">
    <property type="entry name" value="HEAT SHOCK PROTEIN 70KDA"/>
    <property type="match status" value="1"/>
</dbReference>
<evidence type="ECO:0000256" key="3">
    <source>
        <dbReference type="ARBA" id="ARBA00022840"/>
    </source>
</evidence>
<protein>
    <submittedName>
        <fullName evidence="7">Hsp70 family protein</fullName>
    </submittedName>
</protein>
<keyword evidence="5" id="KW-0143">Chaperone</keyword>
<keyword evidence="4" id="KW-0346">Stress response</keyword>
<evidence type="ECO:0000256" key="4">
    <source>
        <dbReference type="ARBA" id="ARBA00023016"/>
    </source>
</evidence>
<dbReference type="Pfam" id="PF00012">
    <property type="entry name" value="HSP70"/>
    <property type="match status" value="2"/>
</dbReference>
<name>A0ABU5SWQ3_9CYAN</name>
<evidence type="ECO:0000256" key="6">
    <source>
        <dbReference type="RuleBase" id="RU003322"/>
    </source>
</evidence>
<dbReference type="Gene3D" id="3.90.640.10">
    <property type="entry name" value="Actin, Chain A, domain 4"/>
    <property type="match status" value="1"/>
</dbReference>
<sequence>MPGTLAIDLGSSTTVVAWQDSQGPPGLLPLPPYSCGDPCVVPSLLWLESPEAERPLIGRQVLEAALADGDHPGLCRDFKRHIGAPATGPSPGWLSAERAGAVLLQGLWRALPPELVPERLVLTAPIETYRGYRAWLQRASGELAVPELALVDEPTAAAIGAGLPPGSRVLVVDMGGGTIDLSLVALEGGEGRAAPIAQLLRFAGRDLTRSTQTLRCARVIGKSGVALGGRDIDRWIAAHLCPDVPVDGALLQLAERLKCQLSDAPEALQIHATGGSFRELTLSRPAFERLLQERGLLQLLDGLLETVLAAARREGLGLAAIDAVLPVGGSSRIPLIRQWLESRCPGVPLRGERPVEAVALGALALTPGVRVRDVLARGVSLRCWDRRSGCHRWHPLFMAGQSWPTDQPLELVLACSRDGQDQLELVLGEPLPEERAEVVFEAGLPVLRQRPAGAAPVRPWSTPPLAIPLASPGQRGVDRLRLRFSIDAEAQLLVDSDDLEAPAGAGRLGPQRLGPVR</sequence>
<evidence type="ECO:0000313" key="8">
    <source>
        <dbReference type="Proteomes" id="UP001302329"/>
    </source>
</evidence>
<dbReference type="Proteomes" id="UP001302329">
    <property type="component" value="Unassembled WGS sequence"/>
</dbReference>
<dbReference type="InterPro" id="IPR013126">
    <property type="entry name" value="Hsp_70_fam"/>
</dbReference>
<evidence type="ECO:0000256" key="2">
    <source>
        <dbReference type="ARBA" id="ARBA00022741"/>
    </source>
</evidence>
<keyword evidence="2 6" id="KW-0547">Nucleotide-binding</keyword>
<dbReference type="PRINTS" id="PR00301">
    <property type="entry name" value="HEATSHOCK70"/>
</dbReference>
<reference evidence="7 8" key="1">
    <citation type="submission" date="2023-12" db="EMBL/GenBank/DDBJ databases">
        <title>Baltic Sea Cyanobacteria.</title>
        <authorList>
            <person name="Delbaje E."/>
            <person name="Fewer D.P."/>
            <person name="Shishido T.K."/>
        </authorList>
    </citation>
    <scope>NUCLEOTIDE SEQUENCE [LARGE SCALE GENOMIC DNA]</scope>
    <source>
        <strain evidence="7 8">UHCC 0281</strain>
    </source>
</reference>
<gene>
    <name evidence="7" type="ORF">VB739_10395</name>
</gene>
<comment type="caution">
    <text evidence="7">The sequence shown here is derived from an EMBL/GenBank/DDBJ whole genome shotgun (WGS) entry which is preliminary data.</text>
</comment>
<dbReference type="RefSeq" id="WP_323356987.1">
    <property type="nucleotide sequence ID" value="NZ_JAYGHY010000032.1"/>
</dbReference>
<accession>A0ABU5SWQ3</accession>
<keyword evidence="3 6" id="KW-0067">ATP-binding</keyword>
<dbReference type="SUPFAM" id="SSF53067">
    <property type="entry name" value="Actin-like ATPase domain"/>
    <property type="match status" value="2"/>
</dbReference>
<keyword evidence="8" id="KW-1185">Reference proteome</keyword>
<dbReference type="InterPro" id="IPR043129">
    <property type="entry name" value="ATPase_NBD"/>
</dbReference>
<evidence type="ECO:0000313" key="7">
    <source>
        <dbReference type="EMBL" id="MEA5442958.1"/>
    </source>
</evidence>
<dbReference type="InterPro" id="IPR018181">
    <property type="entry name" value="Heat_shock_70_CS"/>
</dbReference>
<dbReference type="EMBL" id="JAYGHY010000032">
    <property type="protein sequence ID" value="MEA5442958.1"/>
    <property type="molecule type" value="Genomic_DNA"/>
</dbReference>
<evidence type="ECO:0000256" key="5">
    <source>
        <dbReference type="ARBA" id="ARBA00023186"/>
    </source>
</evidence>
<proteinExistence type="inferred from homology"/>
<comment type="similarity">
    <text evidence="1 6">Belongs to the heat shock protein 70 family.</text>
</comment>
<evidence type="ECO:0000256" key="1">
    <source>
        <dbReference type="ARBA" id="ARBA00007381"/>
    </source>
</evidence>
<dbReference type="Gene3D" id="3.30.420.40">
    <property type="match status" value="2"/>
</dbReference>
<dbReference type="PROSITE" id="PS00329">
    <property type="entry name" value="HSP70_2"/>
    <property type="match status" value="1"/>
</dbReference>